<dbReference type="Proteomes" id="UP001469365">
    <property type="component" value="Unassembled WGS sequence"/>
</dbReference>
<name>A0ABU9DFJ7_9BACL</name>
<gene>
    <name evidence="4" type="ORF">WMW72_06980</name>
</gene>
<keyword evidence="2" id="KW-0012">Acyltransferase</keyword>
<dbReference type="PANTHER" id="PTHR43877">
    <property type="entry name" value="AMINOALKYLPHOSPHONATE N-ACETYLTRANSFERASE-RELATED-RELATED"/>
    <property type="match status" value="1"/>
</dbReference>
<dbReference type="EMBL" id="JBBPCC010000003">
    <property type="protein sequence ID" value="MEK8127659.1"/>
    <property type="molecule type" value="Genomic_DNA"/>
</dbReference>
<protein>
    <submittedName>
        <fullName evidence="4">GNAT family N-acetyltransferase</fullName>
    </submittedName>
</protein>
<dbReference type="RefSeq" id="WP_341414714.1">
    <property type="nucleotide sequence ID" value="NZ_JBBPCC010000003.1"/>
</dbReference>
<dbReference type="InterPro" id="IPR050832">
    <property type="entry name" value="Bact_Acetyltransf"/>
</dbReference>
<dbReference type="Gene3D" id="3.40.630.30">
    <property type="match status" value="1"/>
</dbReference>
<dbReference type="InterPro" id="IPR000182">
    <property type="entry name" value="GNAT_dom"/>
</dbReference>
<dbReference type="Pfam" id="PF00583">
    <property type="entry name" value="Acetyltransf_1"/>
    <property type="match status" value="1"/>
</dbReference>
<keyword evidence="5" id="KW-1185">Reference proteome</keyword>
<evidence type="ECO:0000256" key="1">
    <source>
        <dbReference type="ARBA" id="ARBA00022679"/>
    </source>
</evidence>
<dbReference type="InterPro" id="IPR016181">
    <property type="entry name" value="Acyl_CoA_acyltransferase"/>
</dbReference>
<dbReference type="PRINTS" id="PR01754">
    <property type="entry name" value="SACTRNSFRASE"/>
</dbReference>
<dbReference type="SUPFAM" id="SSF55729">
    <property type="entry name" value="Acyl-CoA N-acyltransferases (Nat)"/>
    <property type="match status" value="1"/>
</dbReference>
<dbReference type="PANTHER" id="PTHR43877:SF2">
    <property type="entry name" value="AMINOALKYLPHOSPHONATE N-ACETYLTRANSFERASE-RELATED"/>
    <property type="match status" value="1"/>
</dbReference>
<evidence type="ECO:0000256" key="2">
    <source>
        <dbReference type="ARBA" id="ARBA00023315"/>
    </source>
</evidence>
<dbReference type="CDD" id="cd04301">
    <property type="entry name" value="NAT_SF"/>
    <property type="match status" value="1"/>
</dbReference>
<reference evidence="4 5" key="1">
    <citation type="submission" date="2024-04" db="EMBL/GenBank/DDBJ databases">
        <title>draft genome sequnece of Paenibacillus filicis.</title>
        <authorList>
            <person name="Kim D.-U."/>
        </authorList>
    </citation>
    <scope>NUCLEOTIDE SEQUENCE [LARGE SCALE GENOMIC DNA]</scope>
    <source>
        <strain evidence="4 5">KACC14197</strain>
    </source>
</reference>
<sequence>MNIHIRQMTAQDQDQLIDIEEAFIVDSALVLSLKDHRLAYTVQERPHYVKRYAEDSPDAANTEHSAEAAGDLDSADRVLYVAFSGGRAVGKLVLRRNWNRYAYIEDIQVDQHVRRQGIGRRLMEQAKQWTVEQELPGIMLETQNNNVGACRLYESCGFVLGGFDSFLYKGFNKHSDEIALFWYWLRE</sequence>
<dbReference type="InterPro" id="IPR008125">
    <property type="entry name" value="Streptothricin_AcTrfase"/>
</dbReference>
<keyword evidence="1" id="KW-0808">Transferase</keyword>
<dbReference type="PROSITE" id="PS51186">
    <property type="entry name" value="GNAT"/>
    <property type="match status" value="1"/>
</dbReference>
<proteinExistence type="predicted"/>
<evidence type="ECO:0000259" key="3">
    <source>
        <dbReference type="PROSITE" id="PS51186"/>
    </source>
</evidence>
<comment type="caution">
    <text evidence="4">The sequence shown here is derived from an EMBL/GenBank/DDBJ whole genome shotgun (WGS) entry which is preliminary data.</text>
</comment>
<organism evidence="4 5">
    <name type="scientific">Paenibacillus filicis</name>
    <dbReference type="NCBI Taxonomy" id="669464"/>
    <lineage>
        <taxon>Bacteria</taxon>
        <taxon>Bacillati</taxon>
        <taxon>Bacillota</taxon>
        <taxon>Bacilli</taxon>
        <taxon>Bacillales</taxon>
        <taxon>Paenibacillaceae</taxon>
        <taxon>Paenibacillus</taxon>
    </lineage>
</organism>
<feature type="domain" description="N-acetyltransferase" evidence="3">
    <location>
        <begin position="3"/>
        <end position="187"/>
    </location>
</feature>
<evidence type="ECO:0000313" key="4">
    <source>
        <dbReference type="EMBL" id="MEK8127659.1"/>
    </source>
</evidence>
<accession>A0ABU9DFJ7</accession>
<evidence type="ECO:0000313" key="5">
    <source>
        <dbReference type="Proteomes" id="UP001469365"/>
    </source>
</evidence>